<feature type="transmembrane region" description="Helical" evidence="1">
    <location>
        <begin position="79"/>
        <end position="107"/>
    </location>
</feature>
<reference evidence="2" key="1">
    <citation type="submission" date="2021-01" db="EMBL/GenBank/DDBJ databases">
        <title>Whole genome shotgun sequence of Virgisporangium aurantiacum NBRC 16421.</title>
        <authorList>
            <person name="Komaki H."/>
            <person name="Tamura T."/>
        </authorList>
    </citation>
    <scope>NUCLEOTIDE SEQUENCE</scope>
    <source>
        <strain evidence="2">NBRC 16421</strain>
    </source>
</reference>
<feature type="transmembrane region" description="Helical" evidence="1">
    <location>
        <begin position="51"/>
        <end position="73"/>
    </location>
</feature>
<dbReference type="Proteomes" id="UP000612585">
    <property type="component" value="Unassembled WGS sequence"/>
</dbReference>
<protein>
    <submittedName>
        <fullName evidence="2">Uncharacterized protein</fullName>
    </submittedName>
</protein>
<dbReference type="AlphaFoldDB" id="A0A8J4E6I8"/>
<comment type="caution">
    <text evidence="2">The sequence shown here is derived from an EMBL/GenBank/DDBJ whole genome shotgun (WGS) entry which is preliminary data.</text>
</comment>
<feature type="transmembrane region" description="Helical" evidence="1">
    <location>
        <begin position="12"/>
        <end position="31"/>
    </location>
</feature>
<evidence type="ECO:0000313" key="2">
    <source>
        <dbReference type="EMBL" id="GIJ63208.1"/>
    </source>
</evidence>
<keyword evidence="1" id="KW-1133">Transmembrane helix</keyword>
<keyword evidence="1" id="KW-0472">Membrane</keyword>
<gene>
    <name evidence="2" type="ORF">Vau01_107240</name>
</gene>
<name>A0A8J4E6I8_9ACTN</name>
<keyword evidence="3" id="KW-1185">Reference proteome</keyword>
<evidence type="ECO:0000313" key="3">
    <source>
        <dbReference type="Proteomes" id="UP000612585"/>
    </source>
</evidence>
<evidence type="ECO:0000256" key="1">
    <source>
        <dbReference type="SAM" id="Phobius"/>
    </source>
</evidence>
<organism evidence="2 3">
    <name type="scientific">Virgisporangium aurantiacum</name>
    <dbReference type="NCBI Taxonomy" id="175570"/>
    <lineage>
        <taxon>Bacteria</taxon>
        <taxon>Bacillati</taxon>
        <taxon>Actinomycetota</taxon>
        <taxon>Actinomycetes</taxon>
        <taxon>Micromonosporales</taxon>
        <taxon>Micromonosporaceae</taxon>
        <taxon>Virgisporangium</taxon>
    </lineage>
</organism>
<keyword evidence="1" id="KW-0812">Transmembrane</keyword>
<accession>A0A8J4E6I8</accession>
<sequence>MRDTHGGTMAPIAIGAMAALTGLFAVLDARAADRRLILAGLRVPVLLTARLGLIGLSAGLVTVVSLAATAFVFEPRQWPVYAAANLLVAAVYALVGVVLAPFCAAVVKGGEEGSNSVGFGQVKVCVEGQGVLVVMAGESVVAEGVVGVAEAGVGAGPLVPVAVVGGGGVVGEGVGDAAGGVGGLAEAVERPGFAEPVAGLAEDGQGLLMVFGGPAGLAEAGVKGAEAVQGPGFAGAVSEVPEQDQRVL</sequence>
<dbReference type="EMBL" id="BOPG01000089">
    <property type="protein sequence ID" value="GIJ63208.1"/>
    <property type="molecule type" value="Genomic_DNA"/>
</dbReference>
<proteinExistence type="predicted"/>